<feature type="binding site" evidence="7 9">
    <location>
        <position position="196"/>
    </location>
    <ligand>
        <name>substrate</name>
    </ligand>
</feature>
<comment type="similarity">
    <text evidence="7">Belongs to the OMP decarboxylase family. Type 1 subfamily.</text>
</comment>
<feature type="binding site" evidence="7 9">
    <location>
        <position position="16"/>
    </location>
    <ligand>
        <name>substrate</name>
    </ligand>
</feature>
<dbReference type="CDD" id="cd04725">
    <property type="entry name" value="OMP_decarboxylase_like"/>
    <property type="match status" value="1"/>
</dbReference>
<protein>
    <recommendedName>
        <fullName evidence="7">Orotidine 5'-phosphate decarboxylase</fullName>
        <ecNumber evidence="7">4.1.1.23</ecNumber>
    </recommendedName>
    <alternativeName>
        <fullName evidence="7">OMP decarboxylase</fullName>
        <shortName evidence="7">OMPDCase</shortName>
        <shortName evidence="7">OMPdecase</shortName>
    </alternativeName>
</protein>
<dbReference type="NCBIfam" id="TIGR01740">
    <property type="entry name" value="pyrF"/>
    <property type="match status" value="1"/>
</dbReference>
<dbReference type="InterPro" id="IPR047596">
    <property type="entry name" value="OMPdecase_bac"/>
</dbReference>
<feature type="active site" description="For OMPdecase activity" evidence="8">
    <location>
        <position position="67"/>
    </location>
</feature>
<dbReference type="HAMAP" id="MF_01200_B">
    <property type="entry name" value="OMPdecase_type1_B"/>
    <property type="match status" value="1"/>
</dbReference>
<feature type="binding site" evidence="7 9">
    <location>
        <position position="38"/>
    </location>
    <ligand>
        <name>substrate</name>
    </ligand>
</feature>
<dbReference type="GO" id="GO:0006207">
    <property type="term" value="P:'de novo' pyrimidine nucleobase biosynthetic process"/>
    <property type="evidence" value="ECO:0007669"/>
    <property type="project" value="InterPro"/>
</dbReference>
<feature type="active site" description="For OMPdecase activity" evidence="8">
    <location>
        <position position="65"/>
    </location>
</feature>
<dbReference type="InterPro" id="IPR018089">
    <property type="entry name" value="OMPdecase_AS"/>
</dbReference>
<dbReference type="EMBL" id="MWPS01000021">
    <property type="protein sequence ID" value="OPG16195.1"/>
    <property type="molecule type" value="Genomic_DNA"/>
</dbReference>
<dbReference type="GO" id="GO:0004590">
    <property type="term" value="F:orotidine-5'-phosphate decarboxylase activity"/>
    <property type="evidence" value="ECO:0007669"/>
    <property type="project" value="UniProtKB-UniRule"/>
</dbReference>
<dbReference type="GO" id="GO:0005829">
    <property type="term" value="C:cytosol"/>
    <property type="evidence" value="ECO:0007669"/>
    <property type="project" value="TreeGrafter"/>
</dbReference>
<feature type="binding site" evidence="7 9">
    <location>
        <position position="187"/>
    </location>
    <ligand>
        <name>substrate</name>
    </ligand>
</feature>
<sequence>MSEQHVVDVPIYVALDVENRRRAFELLEKLGDACRCVKVGLELYLAEGPAIVEALVARGLSVFLDLKLFDIPNTVAGAVRSVASLGVDLLTIHTLGGAAMLEAAAVAAAGARSAKPLRLLGVTLLTSVDDTGLRQMGLVDEPLSSHVLRLAGFARDASFHGVVCSGHEAALIKARYTSLAALVPGIRLSDETADDQARVATPAFAVAQGADYLVVGRPITRAPDPRQALLLFQQALKGGTKHA</sequence>
<comment type="caution">
    <text evidence="12">The sequence shown here is derived from an EMBL/GenBank/DDBJ whole genome shotgun (WGS) entry which is preliminary data.</text>
</comment>
<dbReference type="RefSeq" id="WP_067952630.1">
    <property type="nucleotide sequence ID" value="NZ_LVKL01000024.1"/>
</dbReference>
<dbReference type="OrthoDB" id="9806203at2"/>
<evidence type="ECO:0000256" key="8">
    <source>
        <dbReference type="PIRSR" id="PIRSR614732-1"/>
    </source>
</evidence>
<evidence type="ECO:0000259" key="11">
    <source>
        <dbReference type="SMART" id="SM00934"/>
    </source>
</evidence>
<evidence type="ECO:0000256" key="9">
    <source>
        <dbReference type="PIRSR" id="PIRSR614732-2"/>
    </source>
</evidence>
<feature type="binding site" evidence="7 9">
    <location>
        <position position="126"/>
    </location>
    <ligand>
        <name>substrate</name>
    </ligand>
</feature>
<feature type="active site" description="For OMPdecase activity" evidence="8">
    <location>
        <position position="70"/>
    </location>
</feature>
<feature type="binding site" evidence="7">
    <location>
        <begin position="65"/>
        <end position="74"/>
    </location>
    <ligand>
        <name>substrate</name>
    </ligand>
</feature>
<dbReference type="EC" id="4.1.1.23" evidence="7"/>
<evidence type="ECO:0000256" key="4">
    <source>
        <dbReference type="ARBA" id="ARBA00022975"/>
    </source>
</evidence>
<dbReference type="PANTHER" id="PTHR32119:SF2">
    <property type="entry name" value="OROTIDINE 5'-PHOSPHATE DECARBOXYLASE"/>
    <property type="match status" value="1"/>
</dbReference>
<dbReference type="Gene3D" id="3.20.20.70">
    <property type="entry name" value="Aldolase class I"/>
    <property type="match status" value="1"/>
</dbReference>
<comment type="pathway">
    <text evidence="2 7 10">Pyrimidine metabolism; UMP biosynthesis via de novo pathway; UMP from orotate: step 2/2.</text>
</comment>
<dbReference type="PROSITE" id="PS00156">
    <property type="entry name" value="OMPDECASE"/>
    <property type="match status" value="1"/>
</dbReference>
<evidence type="ECO:0000256" key="7">
    <source>
        <dbReference type="HAMAP-Rule" id="MF_01200"/>
    </source>
</evidence>
<comment type="catalytic activity">
    <reaction evidence="6 7 10">
        <text>orotidine 5'-phosphate + H(+) = UMP + CO2</text>
        <dbReference type="Rhea" id="RHEA:11596"/>
        <dbReference type="ChEBI" id="CHEBI:15378"/>
        <dbReference type="ChEBI" id="CHEBI:16526"/>
        <dbReference type="ChEBI" id="CHEBI:57538"/>
        <dbReference type="ChEBI" id="CHEBI:57865"/>
        <dbReference type="EC" id="4.1.1.23"/>
    </reaction>
</comment>
<evidence type="ECO:0000256" key="5">
    <source>
        <dbReference type="ARBA" id="ARBA00023239"/>
    </source>
</evidence>
<keyword evidence="4 7" id="KW-0665">Pyrimidine biosynthesis</keyword>
<comment type="function">
    <text evidence="1 7">Catalyzes the decarboxylation of orotidine 5'-monophosphate (OMP) to uridine 5'-monophosphate (UMP).</text>
</comment>
<dbReference type="PANTHER" id="PTHR32119">
    <property type="entry name" value="OROTIDINE 5'-PHOSPHATE DECARBOXYLASE"/>
    <property type="match status" value="1"/>
</dbReference>
<dbReference type="InterPro" id="IPR001754">
    <property type="entry name" value="OMPdeCOase_dom"/>
</dbReference>
<dbReference type="AlphaFoldDB" id="A0A161QHY7"/>
<evidence type="ECO:0000256" key="1">
    <source>
        <dbReference type="ARBA" id="ARBA00002356"/>
    </source>
</evidence>
<dbReference type="Pfam" id="PF00215">
    <property type="entry name" value="OMPdecase"/>
    <property type="match status" value="1"/>
</dbReference>
<keyword evidence="3 7" id="KW-0210">Decarboxylase</keyword>
<proteinExistence type="inferred from homology"/>
<dbReference type="SMART" id="SM00934">
    <property type="entry name" value="OMPdecase"/>
    <property type="match status" value="1"/>
</dbReference>
<accession>A0A161QHY7</accession>
<dbReference type="InterPro" id="IPR014732">
    <property type="entry name" value="OMPdecase"/>
</dbReference>
<dbReference type="Proteomes" id="UP000190229">
    <property type="component" value="Unassembled WGS sequence"/>
</dbReference>
<feature type="binding site" evidence="7 9">
    <location>
        <position position="217"/>
    </location>
    <ligand>
        <name>substrate</name>
    </ligand>
</feature>
<feature type="active site" description="Proton donor" evidence="7">
    <location>
        <position position="67"/>
    </location>
</feature>
<evidence type="ECO:0000313" key="13">
    <source>
        <dbReference type="Proteomes" id="UP000190229"/>
    </source>
</evidence>
<dbReference type="InterPro" id="IPR013785">
    <property type="entry name" value="Aldolase_TIM"/>
</dbReference>
<evidence type="ECO:0000256" key="3">
    <source>
        <dbReference type="ARBA" id="ARBA00022793"/>
    </source>
</evidence>
<keyword evidence="5 7" id="KW-0456">Lyase</keyword>
<reference evidence="12 13" key="1">
    <citation type="submission" date="2017-02" db="EMBL/GenBank/DDBJ databases">
        <title>Draft genome of Acidibacillus ferrooxidans Huett2.</title>
        <authorList>
            <person name="Schopf S."/>
        </authorList>
    </citation>
    <scope>NUCLEOTIDE SEQUENCE [LARGE SCALE GENOMIC DNA]</scope>
    <source>
        <strain evidence="12 13">Huett2</strain>
    </source>
</reference>
<name>A0A161QHY7_9BACL</name>
<gene>
    <name evidence="7" type="primary">pyrF</name>
    <name evidence="12" type="ORF">B2M26_07725</name>
</gene>
<dbReference type="SUPFAM" id="SSF51366">
    <property type="entry name" value="Ribulose-phoshate binding barrel"/>
    <property type="match status" value="1"/>
</dbReference>
<evidence type="ECO:0000256" key="10">
    <source>
        <dbReference type="RuleBase" id="RU000512"/>
    </source>
</evidence>
<dbReference type="NCBIfam" id="NF001273">
    <property type="entry name" value="PRK00230.1"/>
    <property type="match status" value="1"/>
</dbReference>
<organism evidence="12 13">
    <name type="scientific">Ferroacidibacillus organovorans</name>
    <dbReference type="NCBI Taxonomy" id="1765683"/>
    <lineage>
        <taxon>Bacteria</taxon>
        <taxon>Bacillati</taxon>
        <taxon>Bacillota</taxon>
        <taxon>Bacilli</taxon>
        <taxon>Bacillales</taxon>
        <taxon>Alicyclobacillaceae</taxon>
        <taxon>Ferroacidibacillus</taxon>
    </lineage>
</organism>
<feature type="binding site" evidence="7 9">
    <location>
        <position position="216"/>
    </location>
    <ligand>
        <name>substrate</name>
    </ligand>
</feature>
<evidence type="ECO:0000256" key="6">
    <source>
        <dbReference type="ARBA" id="ARBA00049157"/>
    </source>
</evidence>
<evidence type="ECO:0000313" key="12">
    <source>
        <dbReference type="EMBL" id="OPG16195.1"/>
    </source>
</evidence>
<dbReference type="UniPathway" id="UPA00070">
    <property type="reaction ID" value="UER00120"/>
</dbReference>
<dbReference type="GO" id="GO:0044205">
    <property type="term" value="P:'de novo' UMP biosynthetic process"/>
    <property type="evidence" value="ECO:0007669"/>
    <property type="project" value="UniProtKB-UniRule"/>
</dbReference>
<dbReference type="InterPro" id="IPR011060">
    <property type="entry name" value="RibuloseP-bd_barrel"/>
</dbReference>
<dbReference type="STRING" id="1765683.B2M26_07725"/>
<feature type="domain" description="Orotidine 5'-phosphate decarboxylase" evidence="11">
    <location>
        <begin position="10"/>
        <end position="232"/>
    </location>
</feature>
<keyword evidence="13" id="KW-1185">Reference proteome</keyword>
<evidence type="ECO:0000256" key="2">
    <source>
        <dbReference type="ARBA" id="ARBA00004861"/>
    </source>
</evidence>
<comment type="subunit">
    <text evidence="7">Homodimer.</text>
</comment>